<dbReference type="PROSITE" id="PS50893">
    <property type="entry name" value="ABC_TRANSPORTER_2"/>
    <property type="match status" value="1"/>
</dbReference>
<feature type="region of interest" description="Disordered" evidence="3">
    <location>
        <begin position="365"/>
        <end position="416"/>
    </location>
</feature>
<dbReference type="InterPro" id="IPR013283">
    <property type="entry name" value="RLI1"/>
</dbReference>
<keyword evidence="2 5" id="KW-0067">ATP-binding</keyword>
<name>A0A430Q3B7_SCHBO</name>
<protein>
    <submittedName>
        <fullName evidence="5">ATP-binding cassette, sub-family E, member 1</fullName>
    </submittedName>
</protein>
<dbReference type="FunFam" id="3.40.50.300:FF:000152">
    <property type="entry name" value="ATP-binding cassette, sub-family E, member 1"/>
    <property type="match status" value="1"/>
</dbReference>
<feature type="domain" description="ABC transporter" evidence="4">
    <location>
        <begin position="42"/>
        <end position="283"/>
    </location>
</feature>
<evidence type="ECO:0000313" key="5">
    <source>
        <dbReference type="EMBL" id="RTG82189.1"/>
    </source>
</evidence>
<dbReference type="GO" id="GO:0005524">
    <property type="term" value="F:ATP binding"/>
    <property type="evidence" value="ECO:0007669"/>
    <property type="project" value="UniProtKB-KW"/>
</dbReference>
<accession>A0A430Q3B7</accession>
<dbReference type="Gene3D" id="3.40.50.300">
    <property type="entry name" value="P-loop containing nucleotide triphosphate hydrolases"/>
    <property type="match status" value="2"/>
</dbReference>
<dbReference type="Pfam" id="PF04068">
    <property type="entry name" value="Fer4_RLI"/>
    <property type="match status" value="1"/>
</dbReference>
<dbReference type="Proteomes" id="UP000290809">
    <property type="component" value="Unassembled WGS sequence"/>
</dbReference>
<keyword evidence="1" id="KW-0547">Nucleotide-binding</keyword>
<evidence type="ECO:0000259" key="4">
    <source>
        <dbReference type="PROSITE" id="PS50893"/>
    </source>
</evidence>
<evidence type="ECO:0000256" key="1">
    <source>
        <dbReference type="ARBA" id="ARBA00022741"/>
    </source>
</evidence>
<evidence type="ECO:0000313" key="6">
    <source>
        <dbReference type="Proteomes" id="UP000290809"/>
    </source>
</evidence>
<dbReference type="STRING" id="6184.A0A430Q3B7"/>
<dbReference type="InterPro" id="IPR007209">
    <property type="entry name" value="RNaseL-inhib-like_metal-bd_dom"/>
</dbReference>
<dbReference type="SMART" id="SM00382">
    <property type="entry name" value="AAA"/>
    <property type="match status" value="1"/>
</dbReference>
<dbReference type="GO" id="GO:0016887">
    <property type="term" value="F:ATP hydrolysis activity"/>
    <property type="evidence" value="ECO:0007669"/>
    <property type="project" value="InterPro"/>
</dbReference>
<dbReference type="InterPro" id="IPR034348">
    <property type="entry name" value="RLI_dom_1"/>
</dbReference>
<dbReference type="EMBL" id="QMKO01002937">
    <property type="protein sequence ID" value="RTG82189.1"/>
    <property type="molecule type" value="Genomic_DNA"/>
</dbReference>
<dbReference type="SUPFAM" id="SSF52540">
    <property type="entry name" value="P-loop containing nucleoside triphosphate hydrolases"/>
    <property type="match status" value="2"/>
</dbReference>
<proteinExistence type="predicted"/>
<evidence type="ECO:0000256" key="3">
    <source>
        <dbReference type="SAM" id="MobiDB-lite"/>
    </source>
</evidence>
<comment type="caution">
    <text evidence="5">The sequence shown here is derived from an EMBL/GenBank/DDBJ whole genome shotgun (WGS) entry which is preliminary data.</text>
</comment>
<dbReference type="PANTHER" id="PTHR19248">
    <property type="entry name" value="ATP-BINDING TRANSPORT PROTEIN-RELATED"/>
    <property type="match status" value="1"/>
</dbReference>
<dbReference type="InterPro" id="IPR027417">
    <property type="entry name" value="P-loop_NTPase"/>
</dbReference>
<reference evidence="5 6" key="1">
    <citation type="journal article" date="2019" name="PLoS Pathog.">
        <title>Genome sequence of the bovine parasite Schistosoma bovis Tanzania.</title>
        <authorList>
            <person name="Oey H."/>
            <person name="Zakrzewski M."/>
            <person name="Gobert G."/>
            <person name="Gravermann K."/>
            <person name="Stoye J."/>
            <person name="Jones M."/>
            <person name="Mcmanus D."/>
            <person name="Krause L."/>
        </authorList>
    </citation>
    <scope>NUCLEOTIDE SEQUENCE [LARGE SCALE GENOMIC DNA]</scope>
    <source>
        <strain evidence="5 6">TAN1997</strain>
    </source>
</reference>
<dbReference type="InterPro" id="IPR003439">
    <property type="entry name" value="ABC_transporter-like_ATP-bd"/>
</dbReference>
<dbReference type="Pfam" id="PF00005">
    <property type="entry name" value="ABC_tran"/>
    <property type="match status" value="2"/>
</dbReference>
<feature type="compositionally biased region" description="Polar residues" evidence="3">
    <location>
        <begin position="405"/>
        <end position="416"/>
    </location>
</feature>
<dbReference type="InterPro" id="IPR003593">
    <property type="entry name" value="AAA+_ATPase"/>
</dbReference>
<feature type="compositionally biased region" description="Polar residues" evidence="3">
    <location>
        <begin position="377"/>
        <end position="388"/>
    </location>
</feature>
<dbReference type="CDD" id="cd03236">
    <property type="entry name" value="ABC_RNaseL_inhibitor_domain1"/>
    <property type="match status" value="1"/>
</dbReference>
<dbReference type="AlphaFoldDB" id="A0A430Q3B7"/>
<organism evidence="5 6">
    <name type="scientific">Schistosoma bovis</name>
    <name type="common">Blood fluke</name>
    <dbReference type="NCBI Taxonomy" id="6184"/>
    <lineage>
        <taxon>Eukaryota</taxon>
        <taxon>Metazoa</taxon>
        <taxon>Spiralia</taxon>
        <taxon>Lophotrochozoa</taxon>
        <taxon>Platyhelminthes</taxon>
        <taxon>Trematoda</taxon>
        <taxon>Digenea</taxon>
        <taxon>Strigeidida</taxon>
        <taxon>Schistosomatoidea</taxon>
        <taxon>Schistosomatidae</taxon>
        <taxon>Schistosoma</taxon>
    </lineage>
</organism>
<keyword evidence="6" id="KW-1185">Reference proteome</keyword>
<gene>
    <name evidence="5" type="ORF">DC041_0013093</name>
</gene>
<sequence length="416" mass="46848">MTQPPTQEKLTRIAIVSSDKCKPKKCRQECKRSCPVVRMGKRLLCNLEKEVTHRYGPNSFKLHRLPMPRPGEVLGLVGTNGIGKSSALKILAGKLKPNLGRFKNPPDWTEILTYFRGSELQNYFTKILEDNLKAVIKPQYVDQIPKIVSGEVKTLLNRKDDRGNQDHVLEMLDLQVVTERMVGDLSGGELQRFACGMVCVQKADIYMFDEPSSYLDVKQRLKTAIAVRELLEGTNYVIVVEHDLSVLDYLSDFICCLYGVPGAYGVVTMPFSVREGINIFLDGVVPTENLRFRETPLVFKVSETGNEEELKRTARYDYPTMYKSLGSFELTVEAGSFTDSEIIVMLGENGTGKTTFIRMLAGNLKPDHKPQKISPKSGKQTKIENSPNLHVEKNRKKLLQNQKNSPKVTNGKNICD</sequence>
<evidence type="ECO:0000256" key="2">
    <source>
        <dbReference type="ARBA" id="ARBA00022840"/>
    </source>
</evidence>